<proteinExistence type="predicted"/>
<keyword evidence="1" id="KW-0472">Membrane</keyword>
<evidence type="ECO:0000259" key="2">
    <source>
        <dbReference type="Pfam" id="PF00149"/>
    </source>
</evidence>
<feature type="transmembrane region" description="Helical" evidence="1">
    <location>
        <begin position="6"/>
        <end position="25"/>
    </location>
</feature>
<evidence type="ECO:0000256" key="1">
    <source>
        <dbReference type="SAM" id="Phobius"/>
    </source>
</evidence>
<dbReference type="Proteomes" id="UP001221597">
    <property type="component" value="Chromosome"/>
</dbReference>
<dbReference type="InterPro" id="IPR004843">
    <property type="entry name" value="Calcineurin-like_PHP"/>
</dbReference>
<name>A0ABY8IT30_9BACI</name>
<accession>A0ABY8IT30</accession>
<dbReference type="PANTHER" id="PTHR31302:SF32">
    <property type="entry name" value="PHOSPHOESTERASE"/>
    <property type="match status" value="1"/>
</dbReference>
<dbReference type="Gene3D" id="3.60.21.10">
    <property type="match status" value="1"/>
</dbReference>
<organism evidence="3 4">
    <name type="scientific">Halobacillus naozhouensis</name>
    <dbReference type="NCBI Taxonomy" id="554880"/>
    <lineage>
        <taxon>Bacteria</taxon>
        <taxon>Bacillati</taxon>
        <taxon>Bacillota</taxon>
        <taxon>Bacilli</taxon>
        <taxon>Bacillales</taxon>
        <taxon>Bacillaceae</taxon>
        <taxon>Halobacillus</taxon>
    </lineage>
</organism>
<dbReference type="InterPro" id="IPR051158">
    <property type="entry name" value="Metallophosphoesterase_sf"/>
</dbReference>
<dbReference type="PANTHER" id="PTHR31302">
    <property type="entry name" value="TRANSMEMBRANE PROTEIN WITH METALLOPHOSPHOESTERASE DOMAIN-RELATED"/>
    <property type="match status" value="1"/>
</dbReference>
<sequence>MEGVIHIRYLSGIFLVGLWLIIKMFRTAKSDEVRIHSCKVSIKEPYTIFFISDIHNRLINDHTLAKIKDVDAVIIGGDLADRRVSGTKLAKNIKRLQTWGAPIYFIAGNNDHEFKPEPLLSYLRSNGVTPLSNEWTYIGKSGVTLSGIDPYFSEASIPALSDSHKVNILVVHEPAILKEFPDYVCDNYNLILTGHTHGGQIRLFGQGPYSRGCWKDGTHTAFLNSEGYGTSLVPLRLGTAPEVHLIRLIPR</sequence>
<keyword evidence="1" id="KW-0812">Transmembrane</keyword>
<protein>
    <submittedName>
        <fullName evidence="3">Metallophosphoesterase</fullName>
    </submittedName>
</protein>
<evidence type="ECO:0000313" key="3">
    <source>
        <dbReference type="EMBL" id="WFT73127.1"/>
    </source>
</evidence>
<gene>
    <name evidence="3" type="ORF">P9989_11985</name>
</gene>
<dbReference type="InterPro" id="IPR029052">
    <property type="entry name" value="Metallo-depent_PP-like"/>
</dbReference>
<keyword evidence="4" id="KW-1185">Reference proteome</keyword>
<evidence type="ECO:0000313" key="4">
    <source>
        <dbReference type="Proteomes" id="UP001221597"/>
    </source>
</evidence>
<dbReference type="RefSeq" id="WP_283075152.1">
    <property type="nucleotide sequence ID" value="NZ_CP121671.1"/>
</dbReference>
<dbReference type="EMBL" id="CP121671">
    <property type="protein sequence ID" value="WFT73127.1"/>
    <property type="molecule type" value="Genomic_DNA"/>
</dbReference>
<keyword evidence="1" id="KW-1133">Transmembrane helix</keyword>
<reference evidence="3 4" key="1">
    <citation type="submission" date="2023-04" db="EMBL/GenBank/DDBJ databases">
        <title>Genome sequence of Halobacillus naozhouensis KACC 21980.</title>
        <authorList>
            <person name="Kim S."/>
            <person name="Heo J."/>
            <person name="Kwon S.-W."/>
        </authorList>
    </citation>
    <scope>NUCLEOTIDE SEQUENCE [LARGE SCALE GENOMIC DNA]</scope>
    <source>
        <strain evidence="3 4">KCTC 13234</strain>
    </source>
</reference>
<dbReference type="Pfam" id="PF00149">
    <property type="entry name" value="Metallophos"/>
    <property type="match status" value="1"/>
</dbReference>
<dbReference type="SUPFAM" id="SSF56300">
    <property type="entry name" value="Metallo-dependent phosphatases"/>
    <property type="match status" value="1"/>
</dbReference>
<feature type="domain" description="Calcineurin-like phosphoesterase" evidence="2">
    <location>
        <begin position="47"/>
        <end position="198"/>
    </location>
</feature>